<dbReference type="AlphaFoldDB" id="A0A814KF88"/>
<comment type="caution">
    <text evidence="2">The sequence shown here is derived from an EMBL/GenBank/DDBJ whole genome shotgun (WGS) entry which is preliminary data.</text>
</comment>
<keyword evidence="3" id="KW-1185">Reference proteome</keyword>
<evidence type="ECO:0000256" key="1">
    <source>
        <dbReference type="SAM" id="MobiDB-lite"/>
    </source>
</evidence>
<feature type="region of interest" description="Disordered" evidence="1">
    <location>
        <begin position="71"/>
        <end position="90"/>
    </location>
</feature>
<proteinExistence type="predicted"/>
<name>A0A814KF88_9BILA</name>
<organism evidence="2 3">
    <name type="scientific">Brachionus calyciflorus</name>
    <dbReference type="NCBI Taxonomy" id="104777"/>
    <lineage>
        <taxon>Eukaryota</taxon>
        <taxon>Metazoa</taxon>
        <taxon>Spiralia</taxon>
        <taxon>Gnathifera</taxon>
        <taxon>Rotifera</taxon>
        <taxon>Eurotatoria</taxon>
        <taxon>Monogononta</taxon>
        <taxon>Pseudotrocha</taxon>
        <taxon>Ploima</taxon>
        <taxon>Brachionidae</taxon>
        <taxon>Brachionus</taxon>
    </lineage>
</organism>
<protein>
    <submittedName>
        <fullName evidence="2">Uncharacterized protein</fullName>
    </submittedName>
</protein>
<sequence>MVLIYTKSYPTAEHYNTSVNSIFAHFPRLYNKKELIRRMLKNKFKNFRNTGPLKDSPVVKAKKDKYCNKRFKPLNDATNSPRRNLNNQLS</sequence>
<feature type="compositionally biased region" description="Polar residues" evidence="1">
    <location>
        <begin position="76"/>
        <end position="90"/>
    </location>
</feature>
<accession>A0A814KF88</accession>
<dbReference type="EMBL" id="CAJNOC010005382">
    <property type="protein sequence ID" value="CAF1050824.1"/>
    <property type="molecule type" value="Genomic_DNA"/>
</dbReference>
<gene>
    <name evidence="2" type="ORF">OXX778_LOCUS18819</name>
</gene>
<evidence type="ECO:0000313" key="2">
    <source>
        <dbReference type="EMBL" id="CAF1050824.1"/>
    </source>
</evidence>
<dbReference type="Proteomes" id="UP000663879">
    <property type="component" value="Unassembled WGS sequence"/>
</dbReference>
<reference evidence="2" key="1">
    <citation type="submission" date="2021-02" db="EMBL/GenBank/DDBJ databases">
        <authorList>
            <person name="Nowell W R."/>
        </authorList>
    </citation>
    <scope>NUCLEOTIDE SEQUENCE</scope>
    <source>
        <strain evidence="2">Ploen Becks lab</strain>
    </source>
</reference>
<evidence type="ECO:0000313" key="3">
    <source>
        <dbReference type="Proteomes" id="UP000663879"/>
    </source>
</evidence>